<dbReference type="Gene3D" id="1.20.1500.10">
    <property type="entry name" value="YheA/YmcA-like"/>
    <property type="match status" value="1"/>
</dbReference>
<gene>
    <name evidence="2" type="ORF">SD71_05945</name>
</gene>
<dbReference type="EMBL" id="JXAL01000005">
    <property type="protein sequence ID" value="KIL36781.1"/>
    <property type="molecule type" value="Genomic_DNA"/>
</dbReference>
<evidence type="ECO:0000256" key="1">
    <source>
        <dbReference type="HAMAP-Rule" id="MF_01526"/>
    </source>
</evidence>
<dbReference type="InterPro" id="IPR023378">
    <property type="entry name" value="YheA/YmcA-like_dom_sf"/>
</dbReference>
<comment type="caution">
    <text evidence="2">The sequence shown here is derived from an EMBL/GenBank/DDBJ whole genome shotgun (WGS) entry which is preliminary data.</text>
</comment>
<dbReference type="HAMAP" id="MF_01526">
    <property type="entry name" value="UPF0342"/>
    <property type="match status" value="1"/>
</dbReference>
<proteinExistence type="inferred from homology"/>
<name>A0ABR5A6S5_9BACL</name>
<protein>
    <recommendedName>
        <fullName evidence="1">UPF0342 protein SD71_05945</fullName>
    </recommendedName>
</protein>
<accession>A0ABR5A6S5</accession>
<dbReference type="SUPFAM" id="SSF158622">
    <property type="entry name" value="YheA/YmcA-like"/>
    <property type="match status" value="1"/>
</dbReference>
<dbReference type="RefSeq" id="WP_041060945.1">
    <property type="nucleotide sequence ID" value="NZ_JXAL01000005.1"/>
</dbReference>
<dbReference type="Proteomes" id="UP000054526">
    <property type="component" value="Unassembled WGS sequence"/>
</dbReference>
<dbReference type="InterPro" id="IPR010368">
    <property type="entry name" value="Com_YlbF"/>
</dbReference>
<comment type="similarity">
    <text evidence="1">Belongs to the UPF0342 family.</text>
</comment>
<organism evidence="2 3">
    <name type="scientific">Cohnella kolymensis</name>
    <dbReference type="NCBI Taxonomy" id="1590652"/>
    <lineage>
        <taxon>Bacteria</taxon>
        <taxon>Bacillati</taxon>
        <taxon>Bacillota</taxon>
        <taxon>Bacilli</taxon>
        <taxon>Bacillales</taxon>
        <taxon>Paenibacillaceae</taxon>
        <taxon>Cohnella</taxon>
    </lineage>
</organism>
<evidence type="ECO:0000313" key="3">
    <source>
        <dbReference type="Proteomes" id="UP000054526"/>
    </source>
</evidence>
<reference evidence="2 3" key="1">
    <citation type="submission" date="2014-12" db="EMBL/GenBank/DDBJ databases">
        <title>Draft genome sequence of Cohnella kolymensis strain B-2846.</title>
        <authorList>
            <person name="Karlyshev A.V."/>
            <person name="Kudryashova E.B."/>
        </authorList>
    </citation>
    <scope>NUCLEOTIDE SEQUENCE [LARGE SCALE GENOMIC DNA]</scope>
    <source>
        <strain evidence="2 3">VKM B-2846</strain>
    </source>
</reference>
<keyword evidence="3" id="KW-1185">Reference proteome</keyword>
<dbReference type="Pfam" id="PF06133">
    <property type="entry name" value="Com_YlbF"/>
    <property type="match status" value="1"/>
</dbReference>
<sequence>MNVYDTAYELAKALKAGPEAAEWKAANSAVSRDADAKRMLDDFRERQMGFQQAMMEGKEPSSEDMDRMNKLYEVINLNPAVRRVMDAERRLSLQFEDVNRILSEALRDIVGDPK</sequence>
<evidence type="ECO:0000313" key="2">
    <source>
        <dbReference type="EMBL" id="KIL36781.1"/>
    </source>
</evidence>